<dbReference type="GO" id="GO:0006487">
    <property type="term" value="P:protein N-linked glycosylation"/>
    <property type="evidence" value="ECO:0000318"/>
    <property type="project" value="GO_Central"/>
</dbReference>
<dbReference type="RefSeq" id="XP_024316430.1">
    <property type="nucleotide sequence ID" value="XM_024460662.1"/>
</dbReference>
<dbReference type="OrthoDB" id="2014825at2759"/>
<dbReference type="PANTHER" id="PTHR13132">
    <property type="entry name" value="ALPHA- 1,6 -FUCOSYLTRANSFERASE"/>
    <property type="match status" value="1"/>
</dbReference>
<reference evidence="3 4" key="1">
    <citation type="journal article" date="2010" name="Nature">
        <title>Genome sequencing and analysis of the model grass Brachypodium distachyon.</title>
        <authorList>
            <consortium name="International Brachypodium Initiative"/>
        </authorList>
    </citation>
    <scope>NUCLEOTIDE SEQUENCE [LARGE SCALE GENOMIC DNA]</scope>
    <source>
        <strain evidence="3 4">Bd21</strain>
    </source>
</reference>
<evidence type="ECO:0000313" key="5">
    <source>
        <dbReference type="Proteomes" id="UP000008810"/>
    </source>
</evidence>
<proteinExistence type="predicted"/>
<dbReference type="GeneID" id="100839419"/>
<accession>A0A0Q3FT14</accession>
<dbReference type="FunCoup" id="A0A0Q3FT14">
    <property type="interactions" value="5"/>
</dbReference>
<dbReference type="PANTHER" id="PTHR13132:SF29">
    <property type="entry name" value="ALPHA-(1,6)-FUCOSYLTRANSFERASE"/>
    <property type="match status" value="1"/>
</dbReference>
<dbReference type="Proteomes" id="UP000008810">
    <property type="component" value="Chromosome 3"/>
</dbReference>
<reference evidence="4" key="3">
    <citation type="submission" date="2018-08" db="UniProtKB">
        <authorList>
            <consortium name="EnsemblPlants"/>
        </authorList>
    </citation>
    <scope>IDENTIFICATION</scope>
    <source>
        <strain evidence="4">cv. Bd21</strain>
    </source>
</reference>
<evidence type="ECO:0000313" key="4">
    <source>
        <dbReference type="EnsemblPlants" id="KQK01285"/>
    </source>
</evidence>
<dbReference type="EnsemblPlants" id="KQK01285">
    <property type="protein sequence ID" value="KQK01285"/>
    <property type="gene ID" value="BRADI_3g54930v3"/>
</dbReference>
<evidence type="ECO:0000256" key="1">
    <source>
        <dbReference type="SAM" id="MobiDB-lite"/>
    </source>
</evidence>
<sequence>MVMSSNSNGKSLERVVSRRALQAAPCNKAWALGFLSGVCAVYLLGAALPPVIQIPLTRHVVDSVVPAAAAATAATDGAPAVLHRKTGASVMQLYDAWSASLSLNGTGDEDLGSSDSDTPRPPHLDDCRRNLERDRRFDGYGDDGAFPPWTLWKGALGLELFDRKFSGNEEQAFFRTSAKSDMPYPPWIVGSDEENYPLTRQVQRDIWVHQHPPNCSDPSLRFLVADWERLPGFGMGAQLAAMSGLLAIAIKEKRILVTGYYNRADHDGCKGLSISSWSCYFFPETSPDCRKRAFELMQSRDSWDNAIVKVKENYTSKQIWAGRIPRTWGEPWKFMQPTTDVHGILITNHRKMDRRWWLAQAVRYLMRFQMEYTCRLLNVARHSAFGVQASELVLGNVQNDVDPPQDIKTGKTESDVKRLVWSDHKPYMPRPLLSMHVRMGDKACEMVVSGFDKYMELAAGLRRRFPGLRNIWLSTEMQEVIDRTKLHHTWNFYFTNVTRQDANVTMAVYEASLGRETGTNYPLVNFIMATEADFFIGALGSTWCYLIDGMRNTGGKVMSGYLSVNKDRFW</sequence>
<gene>
    <name evidence="4" type="primary">LOC100839419</name>
    <name evidence="3" type="ORF">BRADI_3g54930v3</name>
</gene>
<dbReference type="KEGG" id="bdi:100839419"/>
<feature type="transmembrane region" description="Helical" evidence="2">
    <location>
        <begin position="29"/>
        <end position="48"/>
    </location>
</feature>
<dbReference type="RefSeq" id="XP_024316429.1">
    <property type="nucleotide sequence ID" value="XM_024460661.1"/>
</dbReference>
<keyword evidence="5" id="KW-1185">Reference proteome</keyword>
<dbReference type="Gene3D" id="3.40.50.11350">
    <property type="match status" value="1"/>
</dbReference>
<name>A0A0Q3FT14_BRADI</name>
<dbReference type="EMBL" id="CM000882">
    <property type="protein sequence ID" value="KQK01285.1"/>
    <property type="molecule type" value="Genomic_DNA"/>
</dbReference>
<dbReference type="Gramene" id="KQK01285">
    <property type="protein sequence ID" value="KQK01285"/>
    <property type="gene ID" value="BRADI_3g54930v3"/>
</dbReference>
<dbReference type="AlphaFoldDB" id="A0A0Q3FT14"/>
<dbReference type="ExpressionAtlas" id="A0A0Q3FT14">
    <property type="expression patterns" value="baseline"/>
</dbReference>
<feature type="region of interest" description="Disordered" evidence="1">
    <location>
        <begin position="107"/>
        <end position="127"/>
    </location>
</feature>
<evidence type="ECO:0000313" key="3">
    <source>
        <dbReference type="EMBL" id="KQK01285.1"/>
    </source>
</evidence>
<dbReference type="GO" id="GO:0046921">
    <property type="term" value="F:alpha-(1-&gt;6)-fucosyltransferase activity"/>
    <property type="evidence" value="ECO:0000318"/>
    <property type="project" value="GO_Central"/>
</dbReference>
<keyword evidence="2" id="KW-1133">Transmembrane helix</keyword>
<keyword evidence="2" id="KW-0472">Membrane</keyword>
<keyword evidence="2" id="KW-0812">Transmembrane</keyword>
<protein>
    <submittedName>
        <fullName evidence="3 4">Uncharacterized protein</fullName>
    </submittedName>
</protein>
<feature type="compositionally biased region" description="Basic and acidic residues" evidence="1">
    <location>
        <begin position="117"/>
        <end position="127"/>
    </location>
</feature>
<reference evidence="3" key="2">
    <citation type="submission" date="2017-06" db="EMBL/GenBank/DDBJ databases">
        <title>WGS assembly of Brachypodium distachyon.</title>
        <authorList>
            <consortium name="The International Brachypodium Initiative"/>
            <person name="Lucas S."/>
            <person name="Harmon-Smith M."/>
            <person name="Lail K."/>
            <person name="Tice H."/>
            <person name="Grimwood J."/>
            <person name="Bruce D."/>
            <person name="Barry K."/>
            <person name="Shu S."/>
            <person name="Lindquist E."/>
            <person name="Wang M."/>
            <person name="Pitluck S."/>
            <person name="Vogel J.P."/>
            <person name="Garvin D.F."/>
            <person name="Mockler T.C."/>
            <person name="Schmutz J."/>
            <person name="Rokhsar D."/>
            <person name="Bevan M.W."/>
        </authorList>
    </citation>
    <scope>NUCLEOTIDE SEQUENCE</scope>
    <source>
        <strain evidence="3">Bd21</strain>
    </source>
</reference>
<organism evidence="3">
    <name type="scientific">Brachypodium distachyon</name>
    <name type="common">Purple false brome</name>
    <name type="synonym">Trachynia distachya</name>
    <dbReference type="NCBI Taxonomy" id="15368"/>
    <lineage>
        <taxon>Eukaryota</taxon>
        <taxon>Viridiplantae</taxon>
        <taxon>Streptophyta</taxon>
        <taxon>Embryophyta</taxon>
        <taxon>Tracheophyta</taxon>
        <taxon>Spermatophyta</taxon>
        <taxon>Magnoliopsida</taxon>
        <taxon>Liliopsida</taxon>
        <taxon>Poales</taxon>
        <taxon>Poaceae</taxon>
        <taxon>BOP clade</taxon>
        <taxon>Pooideae</taxon>
        <taxon>Stipodae</taxon>
        <taxon>Brachypodieae</taxon>
        <taxon>Brachypodium</taxon>
    </lineage>
</organism>
<evidence type="ECO:0000256" key="2">
    <source>
        <dbReference type="SAM" id="Phobius"/>
    </source>
</evidence>